<keyword evidence="3" id="KW-1185">Reference proteome</keyword>
<name>A0AAV7W2I4_PLEWA</name>
<evidence type="ECO:0000256" key="1">
    <source>
        <dbReference type="SAM" id="MobiDB-lite"/>
    </source>
</evidence>
<protein>
    <submittedName>
        <fullName evidence="2">Uncharacterized protein</fullName>
    </submittedName>
</protein>
<gene>
    <name evidence="2" type="ORF">NDU88_001770</name>
</gene>
<feature type="region of interest" description="Disordered" evidence="1">
    <location>
        <begin position="80"/>
        <end position="122"/>
    </location>
</feature>
<accession>A0AAV7W2I4</accession>
<evidence type="ECO:0000313" key="3">
    <source>
        <dbReference type="Proteomes" id="UP001066276"/>
    </source>
</evidence>
<organism evidence="2 3">
    <name type="scientific">Pleurodeles waltl</name>
    <name type="common">Iberian ribbed newt</name>
    <dbReference type="NCBI Taxonomy" id="8319"/>
    <lineage>
        <taxon>Eukaryota</taxon>
        <taxon>Metazoa</taxon>
        <taxon>Chordata</taxon>
        <taxon>Craniata</taxon>
        <taxon>Vertebrata</taxon>
        <taxon>Euteleostomi</taxon>
        <taxon>Amphibia</taxon>
        <taxon>Batrachia</taxon>
        <taxon>Caudata</taxon>
        <taxon>Salamandroidea</taxon>
        <taxon>Salamandridae</taxon>
        <taxon>Pleurodelinae</taxon>
        <taxon>Pleurodeles</taxon>
    </lineage>
</organism>
<reference evidence="2" key="1">
    <citation type="journal article" date="2022" name="bioRxiv">
        <title>Sequencing and chromosome-scale assembly of the giantPleurodeles waltlgenome.</title>
        <authorList>
            <person name="Brown T."/>
            <person name="Elewa A."/>
            <person name="Iarovenko S."/>
            <person name="Subramanian E."/>
            <person name="Araus A.J."/>
            <person name="Petzold A."/>
            <person name="Susuki M."/>
            <person name="Suzuki K.-i.T."/>
            <person name="Hayashi T."/>
            <person name="Toyoda A."/>
            <person name="Oliveira C."/>
            <person name="Osipova E."/>
            <person name="Leigh N.D."/>
            <person name="Simon A."/>
            <person name="Yun M.H."/>
        </authorList>
    </citation>
    <scope>NUCLEOTIDE SEQUENCE</scope>
    <source>
        <strain evidence="2">20211129_DDA</strain>
        <tissue evidence="2">Liver</tissue>
    </source>
</reference>
<dbReference type="Proteomes" id="UP001066276">
    <property type="component" value="Chromosome 1_2"/>
</dbReference>
<proteinExistence type="predicted"/>
<sequence length="122" mass="12887">MAGCGLACEERFIGLLCSSAPGAGKAPLCPRNCCSPLPDAGETGSSRLAERRRAHFKQWAPGTSGHFLLRGSHHRDAGKDIGGAGSWLRNTGRTPELGRLTGKQGIDLEGPGGLWTHSRDPR</sequence>
<dbReference type="AlphaFoldDB" id="A0AAV7W2I4"/>
<evidence type="ECO:0000313" key="2">
    <source>
        <dbReference type="EMBL" id="KAJ1206364.1"/>
    </source>
</evidence>
<dbReference type="EMBL" id="JANPWB010000002">
    <property type="protein sequence ID" value="KAJ1206364.1"/>
    <property type="molecule type" value="Genomic_DNA"/>
</dbReference>
<comment type="caution">
    <text evidence="2">The sequence shown here is derived from an EMBL/GenBank/DDBJ whole genome shotgun (WGS) entry which is preliminary data.</text>
</comment>